<evidence type="ECO:0000313" key="3">
    <source>
        <dbReference type="Proteomes" id="UP000784294"/>
    </source>
</evidence>
<keyword evidence="3" id="KW-1185">Reference proteome</keyword>
<dbReference type="EMBL" id="CAAALY010261030">
    <property type="protein sequence ID" value="VEL39366.1"/>
    <property type="molecule type" value="Genomic_DNA"/>
</dbReference>
<keyword evidence="1" id="KW-0812">Transmembrane</keyword>
<gene>
    <name evidence="2" type="ORF">PXEA_LOCUS32806</name>
</gene>
<feature type="transmembrane region" description="Helical" evidence="1">
    <location>
        <begin position="40"/>
        <end position="63"/>
    </location>
</feature>
<dbReference type="Proteomes" id="UP000784294">
    <property type="component" value="Unassembled WGS sequence"/>
</dbReference>
<evidence type="ECO:0000256" key="1">
    <source>
        <dbReference type="SAM" id="Phobius"/>
    </source>
</evidence>
<sequence>MVSRILRFLVFSPICSQPFGLFPVDFVPRSCNVFRYFGSFHIHVAADFSSCFTNILVLTVAAFDAMNYRTIKFVSLLVLRRQTGEKCFLLLCYHLDISLP</sequence>
<organism evidence="2 3">
    <name type="scientific">Protopolystoma xenopodis</name>
    <dbReference type="NCBI Taxonomy" id="117903"/>
    <lineage>
        <taxon>Eukaryota</taxon>
        <taxon>Metazoa</taxon>
        <taxon>Spiralia</taxon>
        <taxon>Lophotrochozoa</taxon>
        <taxon>Platyhelminthes</taxon>
        <taxon>Monogenea</taxon>
        <taxon>Polyopisthocotylea</taxon>
        <taxon>Polystomatidea</taxon>
        <taxon>Polystomatidae</taxon>
        <taxon>Protopolystoma</taxon>
    </lineage>
</organism>
<reference evidence="2" key="1">
    <citation type="submission" date="2018-11" db="EMBL/GenBank/DDBJ databases">
        <authorList>
            <consortium name="Pathogen Informatics"/>
        </authorList>
    </citation>
    <scope>NUCLEOTIDE SEQUENCE</scope>
</reference>
<keyword evidence="1" id="KW-1133">Transmembrane helix</keyword>
<evidence type="ECO:0000313" key="2">
    <source>
        <dbReference type="EMBL" id="VEL39366.1"/>
    </source>
</evidence>
<protein>
    <submittedName>
        <fullName evidence="2">Uncharacterized protein</fullName>
    </submittedName>
</protein>
<keyword evidence="1" id="KW-0472">Membrane</keyword>
<accession>A0A448XLC2</accession>
<comment type="caution">
    <text evidence="2">The sequence shown here is derived from an EMBL/GenBank/DDBJ whole genome shotgun (WGS) entry which is preliminary data.</text>
</comment>
<proteinExistence type="predicted"/>
<dbReference type="AlphaFoldDB" id="A0A448XLC2"/>
<name>A0A448XLC2_9PLAT</name>